<evidence type="ECO:0000259" key="16">
    <source>
        <dbReference type="PROSITE" id="PS50975"/>
    </source>
</evidence>
<evidence type="ECO:0000256" key="8">
    <source>
        <dbReference type="ARBA" id="ARBA00022755"/>
    </source>
</evidence>
<dbReference type="SUPFAM" id="SSF56059">
    <property type="entry name" value="Glutathione synthetase ATP-binding domain-like"/>
    <property type="match status" value="1"/>
</dbReference>
<dbReference type="InterPro" id="IPR013815">
    <property type="entry name" value="ATP_grasp_subdomain_1"/>
</dbReference>
<keyword evidence="7 15" id="KW-0547">Nucleotide-binding</keyword>
<keyword evidence="8 14" id="KW-0658">Purine biosynthesis</keyword>
<dbReference type="OrthoDB" id="9807240at2"/>
<evidence type="ECO:0000313" key="17">
    <source>
        <dbReference type="EMBL" id="OZC02353.1"/>
    </source>
</evidence>
<dbReference type="InterPro" id="IPR020560">
    <property type="entry name" value="PRibGlycinamide_synth_C-dom"/>
</dbReference>
<dbReference type="EMBL" id="MQWB01000001">
    <property type="protein sequence ID" value="OZC02353.1"/>
    <property type="molecule type" value="Genomic_DNA"/>
</dbReference>
<evidence type="ECO:0000256" key="4">
    <source>
        <dbReference type="ARBA" id="ARBA00013255"/>
    </source>
</evidence>
<comment type="catalytic activity">
    <reaction evidence="14">
        <text>5-phospho-beta-D-ribosylamine + glycine + ATP = N(1)-(5-phospho-beta-D-ribosyl)glycinamide + ADP + phosphate + H(+)</text>
        <dbReference type="Rhea" id="RHEA:17453"/>
        <dbReference type="ChEBI" id="CHEBI:15378"/>
        <dbReference type="ChEBI" id="CHEBI:30616"/>
        <dbReference type="ChEBI" id="CHEBI:43474"/>
        <dbReference type="ChEBI" id="CHEBI:57305"/>
        <dbReference type="ChEBI" id="CHEBI:58681"/>
        <dbReference type="ChEBI" id="CHEBI:143788"/>
        <dbReference type="ChEBI" id="CHEBI:456216"/>
        <dbReference type="EC" id="6.3.4.13"/>
    </reaction>
</comment>
<dbReference type="SMART" id="SM01210">
    <property type="entry name" value="GARS_C"/>
    <property type="match status" value="1"/>
</dbReference>
<dbReference type="PANTHER" id="PTHR43472:SF1">
    <property type="entry name" value="PHOSPHORIBOSYLAMINE--GLYCINE LIGASE, CHLOROPLASTIC"/>
    <property type="match status" value="1"/>
</dbReference>
<evidence type="ECO:0000256" key="3">
    <source>
        <dbReference type="ARBA" id="ARBA00005174"/>
    </source>
</evidence>
<dbReference type="InterPro" id="IPR000115">
    <property type="entry name" value="PRibGlycinamide_synth"/>
</dbReference>
<dbReference type="Pfam" id="PF01071">
    <property type="entry name" value="GARS_A"/>
    <property type="match status" value="1"/>
</dbReference>
<dbReference type="InterPro" id="IPR020559">
    <property type="entry name" value="PRibGlycinamide_synth_CS"/>
</dbReference>
<dbReference type="HAMAP" id="MF_00138">
    <property type="entry name" value="GARS"/>
    <property type="match status" value="1"/>
</dbReference>
<dbReference type="SUPFAM" id="SSF51246">
    <property type="entry name" value="Rudiment single hybrid motif"/>
    <property type="match status" value="1"/>
</dbReference>
<proteinExistence type="inferred from homology"/>
<dbReference type="InterPro" id="IPR016185">
    <property type="entry name" value="PreATP-grasp_dom_sf"/>
</dbReference>
<evidence type="ECO:0000256" key="15">
    <source>
        <dbReference type="PROSITE-ProRule" id="PRU00409"/>
    </source>
</evidence>
<keyword evidence="6" id="KW-0479">Metal-binding</keyword>
<evidence type="ECO:0000256" key="1">
    <source>
        <dbReference type="ARBA" id="ARBA00001936"/>
    </source>
</evidence>
<reference evidence="17 18" key="1">
    <citation type="submission" date="2016-11" db="EMBL/GenBank/DDBJ databases">
        <title>Study of marine rhodopsin-containing bacteria.</title>
        <authorList>
            <person name="Yoshizawa S."/>
            <person name="Kumagai Y."/>
            <person name="Kogure K."/>
        </authorList>
    </citation>
    <scope>NUCLEOTIDE SEQUENCE [LARGE SCALE GENOMIC DNA]</scope>
    <source>
        <strain evidence="17 18">SG-29</strain>
    </source>
</reference>
<dbReference type="InterPro" id="IPR011054">
    <property type="entry name" value="Rudment_hybrid_motif"/>
</dbReference>
<dbReference type="UniPathway" id="UPA00074">
    <property type="reaction ID" value="UER00125"/>
</dbReference>
<evidence type="ECO:0000256" key="6">
    <source>
        <dbReference type="ARBA" id="ARBA00022723"/>
    </source>
</evidence>
<comment type="similarity">
    <text evidence="11 14">Belongs to the GARS family.</text>
</comment>
<gene>
    <name evidence="14" type="primary">purD</name>
    <name evidence="17" type="ORF">BSZ36_04795</name>
</gene>
<dbReference type="SMART" id="SM01209">
    <property type="entry name" value="GARS_A"/>
    <property type="match status" value="1"/>
</dbReference>
<dbReference type="Pfam" id="PF02844">
    <property type="entry name" value="GARS_N"/>
    <property type="match status" value="1"/>
</dbReference>
<dbReference type="FunCoup" id="A0A259TX70">
    <property type="interactions" value="351"/>
</dbReference>
<dbReference type="GO" id="GO:0005524">
    <property type="term" value="F:ATP binding"/>
    <property type="evidence" value="ECO:0007669"/>
    <property type="project" value="UniProtKB-UniRule"/>
</dbReference>
<evidence type="ECO:0000256" key="5">
    <source>
        <dbReference type="ARBA" id="ARBA00022598"/>
    </source>
</evidence>
<feature type="domain" description="ATP-grasp" evidence="16">
    <location>
        <begin position="107"/>
        <end position="314"/>
    </location>
</feature>
<evidence type="ECO:0000256" key="14">
    <source>
        <dbReference type="HAMAP-Rule" id="MF_00138"/>
    </source>
</evidence>
<dbReference type="Pfam" id="PF02843">
    <property type="entry name" value="GARS_C"/>
    <property type="match status" value="1"/>
</dbReference>
<dbReference type="SUPFAM" id="SSF52440">
    <property type="entry name" value="PreATP-grasp domain"/>
    <property type="match status" value="1"/>
</dbReference>
<comment type="caution">
    <text evidence="17">The sequence shown here is derived from an EMBL/GenBank/DDBJ whole genome shotgun (WGS) entry which is preliminary data.</text>
</comment>
<dbReference type="FunFam" id="3.30.470.20:FF:000018">
    <property type="entry name" value="Trifunctional purine biosynthetic protein adenosine-3"/>
    <property type="match status" value="1"/>
</dbReference>
<evidence type="ECO:0000256" key="10">
    <source>
        <dbReference type="ARBA" id="ARBA00023211"/>
    </source>
</evidence>
<comment type="cofactor">
    <cofactor evidence="2">
        <name>Mg(2+)</name>
        <dbReference type="ChEBI" id="CHEBI:18420"/>
    </cofactor>
</comment>
<dbReference type="InterPro" id="IPR037123">
    <property type="entry name" value="PRibGlycinamide_synth_C_sf"/>
</dbReference>
<evidence type="ECO:0000256" key="9">
    <source>
        <dbReference type="ARBA" id="ARBA00022840"/>
    </source>
</evidence>
<dbReference type="FunFam" id="3.90.600.10:FF:000001">
    <property type="entry name" value="Trifunctional purine biosynthetic protein adenosine-3"/>
    <property type="match status" value="1"/>
</dbReference>
<comment type="cofactor">
    <cofactor evidence="1">
        <name>Mn(2+)</name>
        <dbReference type="ChEBI" id="CHEBI:29035"/>
    </cofactor>
</comment>
<keyword evidence="18" id="KW-1185">Reference proteome</keyword>
<dbReference type="InterPro" id="IPR020562">
    <property type="entry name" value="PRibGlycinamide_synth_N"/>
</dbReference>
<keyword evidence="10" id="KW-0464">Manganese</keyword>
<evidence type="ECO:0000256" key="13">
    <source>
        <dbReference type="ARBA" id="ARBA00042864"/>
    </source>
</evidence>
<dbReference type="Proteomes" id="UP000216446">
    <property type="component" value="Unassembled WGS sequence"/>
</dbReference>
<evidence type="ECO:0000313" key="18">
    <source>
        <dbReference type="Proteomes" id="UP000216446"/>
    </source>
</evidence>
<evidence type="ECO:0000256" key="7">
    <source>
        <dbReference type="ARBA" id="ARBA00022741"/>
    </source>
</evidence>
<dbReference type="GO" id="GO:0046872">
    <property type="term" value="F:metal ion binding"/>
    <property type="evidence" value="ECO:0007669"/>
    <property type="project" value="UniProtKB-KW"/>
</dbReference>
<evidence type="ECO:0000256" key="12">
    <source>
        <dbReference type="ARBA" id="ARBA00042242"/>
    </source>
</evidence>
<sequence length="426" mass="43868">MKVLVVGSGGREHALLLALARSPQRPTLLCAPGNAGTAPLARNVPIAADDIDGLVGLAQSEAVDLVVVGPEVPLVLGLADRLREAGIATFGPDARGARIEGSKAYANTLMDRAGVPTARSRTFEAGDAEAARGYVEAHALPVVLKADGLAAGKGVVIAESTPEALSALDDMLGGQFGEAGATVVIEDFLEGEEASVFAVTDGEAVVFLATAQDHKRIGEGDTGPNTGGMGAYAPAPAVTPETLEQVRERIVQPVLKALRDEGADYRGVLFCGLMLTDSGPQVIEFNCRFGDPETQVILPLLDSDPLDLLWRAATHTLAGAEVAISPEAAACVVLASAGYPGSYEKGKPIDGLDDASGVATVIHAGTRREGDEVVTNGGRVLGVVGRGATLVQALGAAYEGVDLMTFEGKTFRRDIGRRGLAHVVDP</sequence>
<dbReference type="InterPro" id="IPR011761">
    <property type="entry name" value="ATP-grasp"/>
</dbReference>
<dbReference type="Gene3D" id="3.90.600.10">
    <property type="entry name" value="Phosphoribosylglycinamide synthetase, C-terminal domain"/>
    <property type="match status" value="1"/>
</dbReference>
<dbReference type="AlphaFoldDB" id="A0A259TX70"/>
<evidence type="ECO:0000256" key="2">
    <source>
        <dbReference type="ARBA" id="ARBA00001946"/>
    </source>
</evidence>
<dbReference type="InterPro" id="IPR020561">
    <property type="entry name" value="PRibGlycinamid_synth_ATP-grasp"/>
</dbReference>
<dbReference type="NCBIfam" id="TIGR00877">
    <property type="entry name" value="purD"/>
    <property type="match status" value="1"/>
</dbReference>
<keyword evidence="5 14" id="KW-0436">Ligase</keyword>
<accession>A0A259TX70</accession>
<dbReference type="PROSITE" id="PS00184">
    <property type="entry name" value="GARS"/>
    <property type="match status" value="1"/>
</dbReference>
<dbReference type="Gene3D" id="3.30.1490.20">
    <property type="entry name" value="ATP-grasp fold, A domain"/>
    <property type="match status" value="1"/>
</dbReference>
<evidence type="ECO:0000256" key="11">
    <source>
        <dbReference type="ARBA" id="ARBA00038345"/>
    </source>
</evidence>
<dbReference type="PROSITE" id="PS50975">
    <property type="entry name" value="ATP_GRASP"/>
    <property type="match status" value="1"/>
</dbReference>
<name>A0A259TX70_9BACT</name>
<dbReference type="GO" id="GO:0004637">
    <property type="term" value="F:phosphoribosylamine-glycine ligase activity"/>
    <property type="evidence" value="ECO:0007669"/>
    <property type="project" value="UniProtKB-UniRule"/>
</dbReference>
<dbReference type="Gene3D" id="3.30.470.20">
    <property type="entry name" value="ATP-grasp fold, B domain"/>
    <property type="match status" value="1"/>
</dbReference>
<dbReference type="InParanoid" id="A0A259TX70"/>
<organism evidence="17 18">
    <name type="scientific">Rubricoccus marinus</name>
    <dbReference type="NCBI Taxonomy" id="716817"/>
    <lineage>
        <taxon>Bacteria</taxon>
        <taxon>Pseudomonadati</taxon>
        <taxon>Rhodothermota</taxon>
        <taxon>Rhodothermia</taxon>
        <taxon>Rhodothermales</taxon>
        <taxon>Rubricoccaceae</taxon>
        <taxon>Rubricoccus</taxon>
    </lineage>
</organism>
<dbReference type="GO" id="GO:0006189">
    <property type="term" value="P:'de novo' IMP biosynthetic process"/>
    <property type="evidence" value="ECO:0007669"/>
    <property type="project" value="UniProtKB-UniRule"/>
</dbReference>
<dbReference type="GO" id="GO:0009113">
    <property type="term" value="P:purine nucleobase biosynthetic process"/>
    <property type="evidence" value="ECO:0007669"/>
    <property type="project" value="InterPro"/>
</dbReference>
<protein>
    <recommendedName>
        <fullName evidence="4 14">Phosphoribosylamine--glycine ligase</fullName>
        <ecNumber evidence="4 14">6.3.4.13</ecNumber>
    </recommendedName>
    <alternativeName>
        <fullName evidence="14">GARS</fullName>
    </alternativeName>
    <alternativeName>
        <fullName evidence="12 14">Glycinamide ribonucleotide synthetase</fullName>
    </alternativeName>
    <alternativeName>
        <fullName evidence="13 14">Phosphoribosylglycinamide synthetase</fullName>
    </alternativeName>
</protein>
<dbReference type="PANTHER" id="PTHR43472">
    <property type="entry name" value="PHOSPHORIBOSYLAMINE--GLYCINE LIGASE"/>
    <property type="match status" value="1"/>
</dbReference>
<keyword evidence="9 15" id="KW-0067">ATP-binding</keyword>
<dbReference type="Gene3D" id="3.40.50.20">
    <property type="match status" value="1"/>
</dbReference>
<dbReference type="RefSeq" id="WP_094546517.1">
    <property type="nucleotide sequence ID" value="NZ_MQWB01000001.1"/>
</dbReference>
<dbReference type="EC" id="6.3.4.13" evidence="4 14"/>
<comment type="pathway">
    <text evidence="3 14">Purine metabolism; IMP biosynthesis via de novo pathway; N(1)-(5-phospho-D-ribosyl)glycinamide from 5-phospho-alpha-D-ribose 1-diphosphate: step 2/2.</text>
</comment>